<comment type="caution">
    <text evidence="3">The sequence shown here is derived from an EMBL/GenBank/DDBJ whole genome shotgun (WGS) entry which is preliminary data.</text>
</comment>
<keyword evidence="4" id="KW-1185">Reference proteome</keyword>
<dbReference type="InterPro" id="IPR036312">
    <property type="entry name" value="Bifun_inhib/LTP/seed_sf"/>
</dbReference>
<evidence type="ECO:0000259" key="2">
    <source>
        <dbReference type="Pfam" id="PF00234"/>
    </source>
</evidence>
<evidence type="ECO:0000256" key="1">
    <source>
        <dbReference type="SAM" id="Phobius"/>
    </source>
</evidence>
<dbReference type="GO" id="GO:0006869">
    <property type="term" value="P:lipid transport"/>
    <property type="evidence" value="ECO:0007669"/>
    <property type="project" value="InterPro"/>
</dbReference>
<organism evidence="3 4">
    <name type="scientific">Aristolochia fimbriata</name>
    <name type="common">White veined hardy Dutchman's pipe vine</name>
    <dbReference type="NCBI Taxonomy" id="158543"/>
    <lineage>
        <taxon>Eukaryota</taxon>
        <taxon>Viridiplantae</taxon>
        <taxon>Streptophyta</taxon>
        <taxon>Embryophyta</taxon>
        <taxon>Tracheophyta</taxon>
        <taxon>Spermatophyta</taxon>
        <taxon>Magnoliopsida</taxon>
        <taxon>Magnoliidae</taxon>
        <taxon>Piperales</taxon>
        <taxon>Aristolochiaceae</taxon>
        <taxon>Aristolochia</taxon>
    </lineage>
</organism>
<gene>
    <name evidence="3" type="ORF">H6P81_011941</name>
</gene>
<dbReference type="PRINTS" id="PR00382">
    <property type="entry name" value="LIPIDTRNSFER"/>
</dbReference>
<keyword evidence="1" id="KW-0812">Transmembrane</keyword>
<accession>A0AAV7EAR6</accession>
<reference evidence="3 4" key="1">
    <citation type="submission" date="2021-07" db="EMBL/GenBank/DDBJ databases">
        <title>The Aristolochia fimbriata genome: insights into angiosperm evolution, floral development and chemical biosynthesis.</title>
        <authorList>
            <person name="Jiao Y."/>
        </authorList>
    </citation>
    <scope>NUCLEOTIDE SEQUENCE [LARGE SCALE GENOMIC DNA]</scope>
    <source>
        <strain evidence="3">IBCAS-2021</strain>
        <tissue evidence="3">Leaf</tissue>
    </source>
</reference>
<feature type="domain" description="Bifunctional inhibitor/plant lipid transfer protein/seed storage helical" evidence="2">
    <location>
        <begin position="53"/>
        <end position="125"/>
    </location>
</feature>
<feature type="transmembrane region" description="Helical" evidence="1">
    <location>
        <begin position="15"/>
        <end position="38"/>
    </location>
</feature>
<dbReference type="InterPro" id="IPR000528">
    <property type="entry name" value="Plant_nsLTP"/>
</dbReference>
<keyword evidence="1" id="KW-0472">Membrane</keyword>
<dbReference type="InterPro" id="IPR016140">
    <property type="entry name" value="Bifunc_inhib/LTP/seed_store"/>
</dbReference>
<dbReference type="Pfam" id="PF00234">
    <property type="entry name" value="Tryp_alpha_amyl"/>
    <property type="match status" value="1"/>
</dbReference>
<dbReference type="AlphaFoldDB" id="A0AAV7EAR6"/>
<name>A0AAV7EAR6_ARIFI</name>
<dbReference type="Proteomes" id="UP000825729">
    <property type="component" value="Unassembled WGS sequence"/>
</dbReference>
<dbReference type="SUPFAM" id="SSF47699">
    <property type="entry name" value="Bifunctional inhibitor/lipid-transfer protein/seed storage 2S albumin"/>
    <property type="match status" value="1"/>
</dbReference>
<dbReference type="PANTHER" id="PTHR33076">
    <property type="entry name" value="NON-SPECIFIC LIPID-TRANSFER PROTEIN 2-RELATED"/>
    <property type="match status" value="1"/>
</dbReference>
<protein>
    <recommendedName>
        <fullName evidence="2">Bifunctional inhibitor/plant lipid transfer protein/seed storage helical domain-containing protein</fullName>
    </recommendedName>
</protein>
<dbReference type="EMBL" id="JAINDJ010000005">
    <property type="protein sequence ID" value="KAG9445813.1"/>
    <property type="molecule type" value="Genomic_DNA"/>
</dbReference>
<sequence>MCLCVYVYVCVCYKLVFVSMASTVLRVATLACFLYALFARCTEAAAIDCLKDNLKTCIQFLTGKAIAVPQATCCIGMKGISNCVKTREDRKDACECIREAADKTPAFRPDRVLRACEICGVKLPFDIFINSSCENVK</sequence>
<evidence type="ECO:0000313" key="4">
    <source>
        <dbReference type="Proteomes" id="UP000825729"/>
    </source>
</evidence>
<dbReference type="Gene3D" id="1.10.110.10">
    <property type="entry name" value="Plant lipid-transfer and hydrophobic proteins"/>
    <property type="match status" value="1"/>
</dbReference>
<proteinExistence type="predicted"/>
<dbReference type="GO" id="GO:0008289">
    <property type="term" value="F:lipid binding"/>
    <property type="evidence" value="ECO:0007669"/>
    <property type="project" value="InterPro"/>
</dbReference>
<keyword evidence="1" id="KW-1133">Transmembrane helix</keyword>
<evidence type="ECO:0000313" key="3">
    <source>
        <dbReference type="EMBL" id="KAG9445813.1"/>
    </source>
</evidence>